<reference evidence="1 2" key="1">
    <citation type="submission" date="2016-07" db="EMBL/GenBank/DDBJ databases">
        <authorList>
            <person name="Millard A."/>
        </authorList>
    </citation>
    <scope>NUCLEOTIDE SEQUENCE [LARGE SCALE GENOMIC DNA]</scope>
</reference>
<organism evidence="1 2">
    <name type="scientific">Escherichia phage vB_Eco_slurp01</name>
    <dbReference type="NCBI Taxonomy" id="1874688"/>
    <lineage>
        <taxon>Viruses</taxon>
        <taxon>Duplodnaviria</taxon>
        <taxon>Heunggongvirae</taxon>
        <taxon>Uroviricota</taxon>
        <taxon>Caudoviricetes</taxon>
        <taxon>Asteriusvirus</taxon>
        <taxon>Asteriusvirus PBECO4</taxon>
    </lineage>
</organism>
<accession>A0A1C3S6Y5</accession>
<gene>
    <name evidence="1" type="ORF">PSLUR01_00419</name>
</gene>
<proteinExistence type="predicted"/>
<evidence type="ECO:0000313" key="2">
    <source>
        <dbReference type="Proteomes" id="UP000279386"/>
    </source>
</evidence>
<sequence length="130" mass="15206">MQIKKIKFHQHCSIHECDDCGIQMSDIYTVSCKGFKFTHGEPAYCYGTEEGDIEVVLKELFQYLQSVGHDVTIPTYYEDDYDAHVEENTYYNQFVYGNGFITYLHENGIEVKTKYTSDDYDDDNSMEIED</sequence>
<evidence type="ECO:0000313" key="1">
    <source>
        <dbReference type="EMBL" id="SCA80396.1"/>
    </source>
</evidence>
<protein>
    <submittedName>
        <fullName evidence="1">Uncharacterized protein</fullName>
    </submittedName>
</protein>
<name>A0A1C3S6Y5_9CAUD</name>
<dbReference type="Proteomes" id="UP000279386">
    <property type="component" value="Segment"/>
</dbReference>
<dbReference type="EMBL" id="LT603033">
    <property type="protein sequence ID" value="SCA80396.1"/>
    <property type="molecule type" value="Genomic_DNA"/>
</dbReference>